<dbReference type="PANTHER" id="PTHR34846:SF10">
    <property type="entry name" value="CYTOPLASMIC PROTEIN"/>
    <property type="match status" value="1"/>
</dbReference>
<dbReference type="Proteomes" id="UP000680279">
    <property type="component" value="Unassembled WGS sequence"/>
</dbReference>
<gene>
    <name evidence="2" type="primary">ydfG_3</name>
    <name evidence="2" type="ORF">J1TS3_17090</name>
</gene>
<organism evidence="2 3">
    <name type="scientific">Siminovitchia fordii</name>
    <dbReference type="NCBI Taxonomy" id="254759"/>
    <lineage>
        <taxon>Bacteria</taxon>
        <taxon>Bacillati</taxon>
        <taxon>Bacillota</taxon>
        <taxon>Bacilli</taxon>
        <taxon>Bacillales</taxon>
        <taxon>Bacillaceae</taxon>
        <taxon>Siminovitchia</taxon>
    </lineage>
</organism>
<protein>
    <recommendedName>
        <fullName evidence="1">Carboxymuconolactone decarboxylase-like domain-containing protein</fullName>
    </recommendedName>
</protein>
<proteinExistence type="predicted"/>
<evidence type="ECO:0000313" key="3">
    <source>
        <dbReference type="Proteomes" id="UP000680279"/>
    </source>
</evidence>
<feature type="domain" description="Carboxymuconolactone decarboxylase-like" evidence="1">
    <location>
        <begin position="29"/>
        <end position="110"/>
    </location>
</feature>
<accession>A0ABQ4K4A5</accession>
<evidence type="ECO:0000313" key="2">
    <source>
        <dbReference type="EMBL" id="GIN20575.1"/>
    </source>
</evidence>
<dbReference type="InterPro" id="IPR004675">
    <property type="entry name" value="AhpD_core"/>
</dbReference>
<keyword evidence="3" id="KW-1185">Reference proteome</keyword>
<dbReference type="SUPFAM" id="SSF69118">
    <property type="entry name" value="AhpD-like"/>
    <property type="match status" value="1"/>
</dbReference>
<dbReference type="NCBIfam" id="TIGR00778">
    <property type="entry name" value="ahpD_dom"/>
    <property type="match status" value="1"/>
</dbReference>
<comment type="caution">
    <text evidence="2">The sequence shown here is derived from an EMBL/GenBank/DDBJ whole genome shotgun (WGS) entry which is preliminary data.</text>
</comment>
<sequence length="167" mass="19567">MSKLLSKTIVKGAGFTNMKNRMNYFKIAPKAFESIMDLEQYSRKTSIDKKLRELIKLRVSQMNGCQFCIEMHKKEAKKLKASEEEIEQLSSWKDADCFSTKEKVVFELAEHVTYIAEKRLDDGLYEQVRKYYDEKEYVDLILIINQVNMWNRISISMGNTPKGKGKM</sequence>
<dbReference type="InterPro" id="IPR029032">
    <property type="entry name" value="AhpD-like"/>
</dbReference>
<dbReference type="EMBL" id="BOQT01000005">
    <property type="protein sequence ID" value="GIN20575.1"/>
    <property type="molecule type" value="Genomic_DNA"/>
</dbReference>
<dbReference type="InterPro" id="IPR003779">
    <property type="entry name" value="CMD-like"/>
</dbReference>
<dbReference type="Pfam" id="PF02627">
    <property type="entry name" value="CMD"/>
    <property type="match status" value="1"/>
</dbReference>
<evidence type="ECO:0000259" key="1">
    <source>
        <dbReference type="Pfam" id="PF02627"/>
    </source>
</evidence>
<dbReference type="Gene3D" id="1.20.1290.10">
    <property type="entry name" value="AhpD-like"/>
    <property type="match status" value="1"/>
</dbReference>
<dbReference type="PANTHER" id="PTHR34846">
    <property type="entry name" value="4-CARBOXYMUCONOLACTONE DECARBOXYLASE FAMILY PROTEIN (AFU_ORTHOLOGUE AFUA_6G11590)"/>
    <property type="match status" value="1"/>
</dbReference>
<reference evidence="2 3" key="1">
    <citation type="submission" date="2021-03" db="EMBL/GenBank/DDBJ databases">
        <title>Antimicrobial resistance genes in bacteria isolated from Japanese honey, and their potential for conferring macrolide and lincosamide resistance in the American foulbrood pathogen Paenibacillus larvae.</title>
        <authorList>
            <person name="Okamoto M."/>
            <person name="Kumagai M."/>
            <person name="Kanamori H."/>
            <person name="Takamatsu D."/>
        </authorList>
    </citation>
    <scope>NUCLEOTIDE SEQUENCE [LARGE SCALE GENOMIC DNA]</scope>
    <source>
        <strain evidence="2 3">J1TS3</strain>
    </source>
</reference>
<name>A0ABQ4K4A5_9BACI</name>